<dbReference type="Gene3D" id="1.10.3090.10">
    <property type="entry name" value="cca-adding enzyme, domain 2"/>
    <property type="match status" value="1"/>
</dbReference>
<evidence type="ECO:0000313" key="14">
    <source>
        <dbReference type="Proteomes" id="UP000238823"/>
    </source>
</evidence>
<evidence type="ECO:0000256" key="8">
    <source>
        <dbReference type="RuleBase" id="RU003953"/>
    </source>
</evidence>
<evidence type="ECO:0000256" key="1">
    <source>
        <dbReference type="ARBA" id="ARBA00022664"/>
    </source>
</evidence>
<protein>
    <recommendedName>
        <fullName evidence="7">Poly(A) polymerase I</fullName>
        <shortName evidence="7">PAP I</shortName>
        <ecNumber evidence="7">2.7.7.19</ecNumber>
    </recommendedName>
</protein>
<keyword evidence="4 7" id="KW-0067">ATP-binding</keyword>
<keyword evidence="6 7" id="KW-0804">Transcription</keyword>
<dbReference type="Pfam" id="PF12627">
    <property type="entry name" value="PolyA_pol_RNAbd"/>
    <property type="match status" value="1"/>
</dbReference>
<dbReference type="InterPro" id="IPR010206">
    <property type="entry name" value="PolA_pol_I"/>
</dbReference>
<evidence type="ECO:0000256" key="5">
    <source>
        <dbReference type="ARBA" id="ARBA00022884"/>
    </source>
</evidence>
<dbReference type="GO" id="GO:0003723">
    <property type="term" value="F:RNA binding"/>
    <property type="evidence" value="ECO:0007669"/>
    <property type="project" value="UniProtKB-UniRule"/>
</dbReference>
<evidence type="ECO:0000256" key="4">
    <source>
        <dbReference type="ARBA" id="ARBA00022840"/>
    </source>
</evidence>
<keyword evidence="3 7" id="KW-0547">Nucleotide-binding</keyword>
<dbReference type="EC" id="2.7.7.19" evidence="7"/>
<comment type="similarity">
    <text evidence="7 8">Belongs to the tRNA nucleotidyltransferase/poly(A) polymerase family.</text>
</comment>
<dbReference type="Pfam" id="PF12626">
    <property type="entry name" value="PolyA_pol_arg_C"/>
    <property type="match status" value="1"/>
</dbReference>
<comment type="function">
    <text evidence="7">Adds poly(A) tail to the 3' end of many RNAs, which usually targets these RNAs for decay. Plays a significant role in the global control of gene expression, through influencing the rate of transcript degradation, and in the general RNA quality control.</text>
</comment>
<feature type="domain" description="Polymerase A arginine-rich C-terminal" evidence="11">
    <location>
        <begin position="345"/>
        <end position="458"/>
    </location>
</feature>
<evidence type="ECO:0000256" key="2">
    <source>
        <dbReference type="ARBA" id="ARBA00022679"/>
    </source>
</evidence>
<dbReference type="CDD" id="cd05398">
    <property type="entry name" value="NT_ClassII-CCAase"/>
    <property type="match status" value="1"/>
</dbReference>
<keyword evidence="13" id="KW-0548">Nucleotidyltransferase</keyword>
<dbReference type="Gene3D" id="3.30.460.10">
    <property type="entry name" value="Beta Polymerase, domain 2"/>
    <property type="match status" value="1"/>
</dbReference>
<accession>A0A2S9YXP5</accession>
<evidence type="ECO:0000259" key="12">
    <source>
        <dbReference type="Pfam" id="PF12627"/>
    </source>
</evidence>
<feature type="region of interest" description="Disordered" evidence="9">
    <location>
        <begin position="1"/>
        <end position="33"/>
    </location>
</feature>
<dbReference type="InterPro" id="IPR052191">
    <property type="entry name" value="tRNA_ntf/polyA_polymerase_I"/>
</dbReference>
<keyword evidence="1 7" id="KW-0507">mRNA processing</keyword>
<dbReference type="InterPro" id="IPR032828">
    <property type="entry name" value="PolyA_RNA-bd"/>
</dbReference>
<feature type="compositionally biased region" description="Basic and acidic residues" evidence="9">
    <location>
        <begin position="16"/>
        <end position="26"/>
    </location>
</feature>
<dbReference type="NCBIfam" id="TIGR01942">
    <property type="entry name" value="pcnB"/>
    <property type="match status" value="1"/>
</dbReference>
<evidence type="ECO:0000256" key="3">
    <source>
        <dbReference type="ARBA" id="ARBA00022741"/>
    </source>
</evidence>
<feature type="compositionally biased region" description="Gly residues" evidence="9">
    <location>
        <begin position="438"/>
        <end position="448"/>
    </location>
</feature>
<dbReference type="InterPro" id="IPR002646">
    <property type="entry name" value="PolA_pol_head_dom"/>
</dbReference>
<organism evidence="13 14">
    <name type="scientific">Enhygromyxa salina</name>
    <dbReference type="NCBI Taxonomy" id="215803"/>
    <lineage>
        <taxon>Bacteria</taxon>
        <taxon>Pseudomonadati</taxon>
        <taxon>Myxococcota</taxon>
        <taxon>Polyangia</taxon>
        <taxon>Nannocystales</taxon>
        <taxon>Nannocystaceae</taxon>
        <taxon>Enhygromyxa</taxon>
    </lineage>
</organism>
<dbReference type="InterPro" id="IPR025866">
    <property type="entry name" value="PolyA_pol_arg_C_dom"/>
</dbReference>
<dbReference type="Pfam" id="PF01743">
    <property type="entry name" value="PolyA_pol"/>
    <property type="match status" value="1"/>
</dbReference>
<dbReference type="GO" id="GO:0006397">
    <property type="term" value="P:mRNA processing"/>
    <property type="evidence" value="ECO:0007669"/>
    <property type="project" value="UniProtKB-KW"/>
</dbReference>
<feature type="compositionally biased region" description="Low complexity" evidence="9">
    <location>
        <begin position="465"/>
        <end position="482"/>
    </location>
</feature>
<dbReference type="SUPFAM" id="SSF81301">
    <property type="entry name" value="Nucleotidyltransferase"/>
    <property type="match status" value="1"/>
</dbReference>
<evidence type="ECO:0000256" key="7">
    <source>
        <dbReference type="HAMAP-Rule" id="MF_00957"/>
    </source>
</evidence>
<dbReference type="SUPFAM" id="SSF81891">
    <property type="entry name" value="Poly A polymerase C-terminal region-like"/>
    <property type="match status" value="1"/>
</dbReference>
<evidence type="ECO:0000313" key="13">
    <source>
        <dbReference type="EMBL" id="PRQ09861.1"/>
    </source>
</evidence>
<comment type="catalytic activity">
    <reaction evidence="7">
        <text>RNA(n) + ATP = RNA(n)-3'-adenine ribonucleotide + diphosphate</text>
        <dbReference type="Rhea" id="RHEA:11332"/>
        <dbReference type="Rhea" id="RHEA-COMP:14527"/>
        <dbReference type="Rhea" id="RHEA-COMP:17347"/>
        <dbReference type="ChEBI" id="CHEBI:30616"/>
        <dbReference type="ChEBI" id="CHEBI:33019"/>
        <dbReference type="ChEBI" id="CHEBI:140395"/>
        <dbReference type="ChEBI" id="CHEBI:173115"/>
        <dbReference type="EC" id="2.7.7.19"/>
    </reaction>
</comment>
<dbReference type="GO" id="GO:1990817">
    <property type="term" value="F:poly(A) RNA polymerase activity"/>
    <property type="evidence" value="ECO:0007669"/>
    <property type="project" value="UniProtKB-UniRule"/>
</dbReference>
<dbReference type="GO" id="GO:0005524">
    <property type="term" value="F:ATP binding"/>
    <property type="evidence" value="ECO:0007669"/>
    <property type="project" value="UniProtKB-UniRule"/>
</dbReference>
<dbReference type="InterPro" id="IPR043519">
    <property type="entry name" value="NT_sf"/>
</dbReference>
<name>A0A2S9YXP5_9BACT</name>
<comment type="caution">
    <text evidence="13">The sequence shown here is derived from an EMBL/GenBank/DDBJ whole genome shotgun (WGS) entry which is preliminary data.</text>
</comment>
<feature type="active site" evidence="7">
    <location>
        <position position="75"/>
    </location>
</feature>
<feature type="compositionally biased region" description="Basic residues" evidence="9">
    <location>
        <begin position="449"/>
        <end position="464"/>
    </location>
</feature>
<feature type="domain" description="Poly A polymerase head" evidence="10">
    <location>
        <begin position="55"/>
        <end position="185"/>
    </location>
</feature>
<evidence type="ECO:0000256" key="6">
    <source>
        <dbReference type="ARBA" id="ARBA00023163"/>
    </source>
</evidence>
<dbReference type="PANTHER" id="PTHR43051:SF1">
    <property type="entry name" value="POLYNUCLEOTIDE ADENYLYLTRANSFERASE FAMILY PROTEIN"/>
    <property type="match status" value="1"/>
</dbReference>
<evidence type="ECO:0000256" key="9">
    <source>
        <dbReference type="SAM" id="MobiDB-lite"/>
    </source>
</evidence>
<evidence type="ECO:0000259" key="10">
    <source>
        <dbReference type="Pfam" id="PF01743"/>
    </source>
</evidence>
<reference evidence="13 14" key="1">
    <citation type="submission" date="2018-03" db="EMBL/GenBank/DDBJ databases">
        <title>Draft Genome Sequences of the Obligatory Marine Myxobacteria Enhygromyxa salina SWB007.</title>
        <authorList>
            <person name="Poehlein A."/>
            <person name="Moghaddam J.A."/>
            <person name="Harms H."/>
            <person name="Alanjari M."/>
            <person name="Koenig G.M."/>
            <person name="Daniel R."/>
            <person name="Schaeberle T.F."/>
        </authorList>
    </citation>
    <scope>NUCLEOTIDE SEQUENCE [LARGE SCALE GENOMIC DNA]</scope>
    <source>
        <strain evidence="13 14">SWB007</strain>
    </source>
</reference>
<dbReference type="Proteomes" id="UP000238823">
    <property type="component" value="Unassembled WGS sequence"/>
</dbReference>
<feature type="domain" description="tRNA nucleotidyltransferase/poly(A) polymerase RNA and SrmB- binding" evidence="12">
    <location>
        <begin position="212"/>
        <end position="271"/>
    </location>
</feature>
<dbReference type="GO" id="GO:0043633">
    <property type="term" value="P:polyadenylation-dependent RNA catabolic process"/>
    <property type="evidence" value="ECO:0007669"/>
    <property type="project" value="InterPro"/>
</dbReference>
<keyword evidence="2 7" id="KW-0808">Transferase</keyword>
<dbReference type="HAMAP" id="MF_00957">
    <property type="entry name" value="PolyA_pol"/>
    <property type="match status" value="1"/>
</dbReference>
<dbReference type="EMBL" id="PVNL01000011">
    <property type="protein sequence ID" value="PRQ09861.1"/>
    <property type="molecule type" value="Genomic_DNA"/>
</dbReference>
<evidence type="ECO:0000259" key="11">
    <source>
        <dbReference type="Pfam" id="PF12626"/>
    </source>
</evidence>
<feature type="compositionally biased region" description="Polar residues" evidence="9">
    <location>
        <begin position="1"/>
        <end position="15"/>
    </location>
</feature>
<keyword evidence="5 7" id="KW-0694">RNA-binding</keyword>
<feature type="active site" evidence="7">
    <location>
        <position position="73"/>
    </location>
</feature>
<gene>
    <name evidence="7 13" type="primary">pcnB</name>
    <name evidence="13" type="ORF">ENSA7_04120</name>
</gene>
<proteinExistence type="inferred from homology"/>
<dbReference type="AlphaFoldDB" id="A0A2S9YXP5"/>
<sequence>MLDDGQTVTSDNLSSKPDDTPGEHTAGKNHPLPLQDIDTEALKVVRKLLAANHEAYLVGGCVRDLYLNRKPKDFDVATSARPEQIRRVFRNSRIIGRRFKLAHVFFGSKIIETATFRSIPSEDAASEGESDGDDLLITHDNEWGNIEQDARRRDFTINGLFYDIEHQEIVDFVDGVADLDRGVIRTIGDPEVRFREDPVRMIRAIKFAARLDFTIESQSWAALLECAPDIARCSRARLVEELYKLLRGGAAKRAFELMLEANLFQHIWPAYMELYDDAGGLRRPSRAQPSDQPGSLFWRYLGALDDYVIETGHVPSNGVIQAILFAPLLDQLLLEANRAELDVRVDDLMTPPCAALGVARRDRELARQIFMAHRRMIQPSRKRGRKASLVQRQYFHDALLFLGFSVEARDLDGSALDQWRQLAVVQNSKSDTPDDGDSGGGDHGGAGGQRKRKRSRSRRGKSKSGSRSGRGRAGAPRSASES</sequence>
<feature type="active site" evidence="7">
    <location>
        <position position="154"/>
    </location>
</feature>
<dbReference type="PANTHER" id="PTHR43051">
    <property type="entry name" value="POLYNUCLEOTIDE ADENYLYLTRANSFERASE FAMILY PROTEIN"/>
    <property type="match status" value="1"/>
</dbReference>
<feature type="region of interest" description="Disordered" evidence="9">
    <location>
        <begin position="426"/>
        <end position="482"/>
    </location>
</feature>